<feature type="transmembrane region" description="Helical" evidence="1">
    <location>
        <begin position="193"/>
        <end position="216"/>
    </location>
</feature>
<dbReference type="EMBL" id="CP068053">
    <property type="protein sequence ID" value="QQT01178.1"/>
    <property type="molecule type" value="Genomic_DNA"/>
</dbReference>
<dbReference type="PANTHER" id="PTHR33979:SF2">
    <property type="entry name" value="PEPTIDASE M50B-LIKE-DOMAIN-CONTAINING PROTEIN"/>
    <property type="match status" value="1"/>
</dbReference>
<dbReference type="Pfam" id="PF13398">
    <property type="entry name" value="Peptidase_M50B"/>
    <property type="match status" value="1"/>
</dbReference>
<feature type="transmembrane region" description="Helical" evidence="1">
    <location>
        <begin position="127"/>
        <end position="144"/>
    </location>
</feature>
<name>A0A974NP60_PERPY</name>
<dbReference type="AlphaFoldDB" id="A0A974NP60"/>
<dbReference type="KEGG" id="ppsr:I6J18_04595"/>
<organism evidence="2 3">
    <name type="scientific">Peribacillus psychrosaccharolyticus</name>
    <name type="common">Bacillus psychrosaccharolyticus</name>
    <dbReference type="NCBI Taxonomy" id="1407"/>
    <lineage>
        <taxon>Bacteria</taxon>
        <taxon>Bacillati</taxon>
        <taxon>Bacillota</taxon>
        <taxon>Bacilli</taxon>
        <taxon>Bacillales</taxon>
        <taxon>Bacillaceae</taxon>
        <taxon>Peribacillus</taxon>
    </lineage>
</organism>
<feature type="transmembrane region" description="Helical" evidence="1">
    <location>
        <begin position="104"/>
        <end position="121"/>
    </location>
</feature>
<accession>A0A974NP60</accession>
<keyword evidence="1" id="KW-1133">Transmembrane helix</keyword>
<dbReference type="PANTHER" id="PTHR33979">
    <property type="entry name" value="OS02G0221600 PROTEIN"/>
    <property type="match status" value="1"/>
</dbReference>
<proteinExistence type="predicted"/>
<evidence type="ECO:0000313" key="2">
    <source>
        <dbReference type="EMBL" id="QQT01178.1"/>
    </source>
</evidence>
<gene>
    <name evidence="2" type="ORF">I6J18_04595</name>
</gene>
<keyword evidence="1" id="KW-0812">Transmembrane</keyword>
<feature type="transmembrane region" description="Helical" evidence="1">
    <location>
        <begin position="72"/>
        <end position="97"/>
    </location>
</feature>
<keyword evidence="3" id="KW-1185">Reference proteome</keyword>
<reference evidence="2 3" key="1">
    <citation type="submission" date="2021-01" db="EMBL/GenBank/DDBJ databases">
        <title>FDA dAtabase for Regulatory Grade micrObial Sequences (FDA-ARGOS): Supporting development and validation of Infectious Disease Dx tests.</title>
        <authorList>
            <person name="Nelson B."/>
            <person name="Plummer A."/>
            <person name="Tallon L."/>
            <person name="Sadzewicz L."/>
            <person name="Zhao X."/>
            <person name="Boylan J."/>
            <person name="Ott S."/>
            <person name="Bowen H."/>
            <person name="Vavikolanu K."/>
            <person name="Mehta A."/>
            <person name="Aluvathingal J."/>
            <person name="Nadendla S."/>
            <person name="Myers T."/>
            <person name="Yan Y."/>
            <person name="Sichtig H."/>
        </authorList>
    </citation>
    <scope>NUCLEOTIDE SEQUENCE [LARGE SCALE GENOMIC DNA]</scope>
    <source>
        <strain evidence="2 3">FDAARGOS_1161</strain>
    </source>
</reference>
<sequence length="226" mass="25809">MTTTSKSKLLLFLLLALILIELPIAGKYFAVANTLIHEVGHQLSSIVTFGKAHNIQLFANTEGVAYSSHRFWIGQFITSLAGYIFASFMACTFMILVYKGKHNMISILLLVILGLSLIFWVRNLYGFFWIITFSIGFVWLLLKAKARVKENVILFLVSIIFNESITSAFEIMYMSFQTPLHAGDAANLGEITYFIPTQFWGLLFFAQSLLFGWIAMRRFFPFLKLR</sequence>
<keyword evidence="1" id="KW-0472">Membrane</keyword>
<evidence type="ECO:0000313" key="3">
    <source>
        <dbReference type="Proteomes" id="UP000595254"/>
    </source>
</evidence>
<evidence type="ECO:0000256" key="1">
    <source>
        <dbReference type="SAM" id="Phobius"/>
    </source>
</evidence>
<dbReference type="InterPro" id="IPR049500">
    <property type="entry name" value="Peptidase_M50B-like"/>
</dbReference>
<feature type="transmembrane region" description="Helical" evidence="1">
    <location>
        <begin position="151"/>
        <end position="173"/>
    </location>
</feature>
<dbReference type="RefSeq" id="WP_040375276.1">
    <property type="nucleotide sequence ID" value="NZ_CP068053.1"/>
</dbReference>
<dbReference type="Proteomes" id="UP000595254">
    <property type="component" value="Chromosome"/>
</dbReference>
<protein>
    <submittedName>
        <fullName evidence="2">M50 family metallopeptidase</fullName>
    </submittedName>
</protein>